<organism evidence="1">
    <name type="scientific">marine sediment metagenome</name>
    <dbReference type="NCBI Taxonomy" id="412755"/>
    <lineage>
        <taxon>unclassified sequences</taxon>
        <taxon>metagenomes</taxon>
        <taxon>ecological metagenomes</taxon>
    </lineage>
</organism>
<reference evidence="1" key="1">
    <citation type="journal article" date="2014" name="Front. Microbiol.">
        <title>High frequency of phylogenetically diverse reductive dehalogenase-homologous genes in deep subseafloor sedimentary metagenomes.</title>
        <authorList>
            <person name="Kawai M."/>
            <person name="Futagami T."/>
            <person name="Toyoda A."/>
            <person name="Takaki Y."/>
            <person name="Nishi S."/>
            <person name="Hori S."/>
            <person name="Arai W."/>
            <person name="Tsubouchi T."/>
            <person name="Morono Y."/>
            <person name="Uchiyama I."/>
            <person name="Ito T."/>
            <person name="Fujiyama A."/>
            <person name="Inagaki F."/>
            <person name="Takami H."/>
        </authorList>
    </citation>
    <scope>NUCLEOTIDE SEQUENCE</scope>
    <source>
        <strain evidence="1">Expedition CK06-06</strain>
    </source>
</reference>
<dbReference type="AlphaFoldDB" id="X0UYE6"/>
<feature type="non-terminal residue" evidence="1">
    <location>
        <position position="52"/>
    </location>
</feature>
<sequence length="52" mass="6075">MKTNTVDNLQWIDDAIDGKENCPECEGKLKDMYSCTQQISWLECECGFDYVY</sequence>
<name>X0UYE6_9ZZZZ</name>
<gene>
    <name evidence="1" type="ORF">S01H1_33405</name>
</gene>
<protein>
    <submittedName>
        <fullName evidence="1">Uncharacterized protein</fullName>
    </submittedName>
</protein>
<dbReference type="EMBL" id="BARS01020736">
    <property type="protein sequence ID" value="GAG10825.1"/>
    <property type="molecule type" value="Genomic_DNA"/>
</dbReference>
<evidence type="ECO:0000313" key="1">
    <source>
        <dbReference type="EMBL" id="GAG10825.1"/>
    </source>
</evidence>
<accession>X0UYE6</accession>
<comment type="caution">
    <text evidence="1">The sequence shown here is derived from an EMBL/GenBank/DDBJ whole genome shotgun (WGS) entry which is preliminary data.</text>
</comment>
<proteinExistence type="predicted"/>